<proteinExistence type="predicted"/>
<evidence type="ECO:0000313" key="1">
    <source>
        <dbReference type="EMBL" id="RSX47170.1"/>
    </source>
</evidence>
<evidence type="ECO:0000313" key="2">
    <source>
        <dbReference type="Proteomes" id="UP000288052"/>
    </source>
</evidence>
<reference evidence="1 2" key="1">
    <citation type="submission" date="2018-09" db="EMBL/GenBank/DDBJ databases">
        <title>Characterization of the phylogenetic diversity of five novel species belonging to the genus Bifidobacterium.</title>
        <authorList>
            <person name="Lugli G.A."/>
            <person name="Duranti S."/>
            <person name="Milani C."/>
        </authorList>
    </citation>
    <scope>NUCLEOTIDE SEQUENCE [LARGE SCALE GENOMIC DNA]</scope>
    <source>
        <strain evidence="1 2">2020B</strain>
    </source>
</reference>
<name>A0A430F6Z7_9BIFI</name>
<sequence length="116" mass="12800">MNDWIACNPETFDQVSGSLREGSKTYERAKDVFLTSSSVDCGVLLQPVESAYNAAVINFQQYLTSIAEMMSSMVISAKDAKEEFERSEGEIKDIIQDINIEILSSLNSNSSFDGAQ</sequence>
<organism evidence="1 2">
    <name type="scientific">Bifidobacterium castoris</name>
    <dbReference type="NCBI Taxonomy" id="2306972"/>
    <lineage>
        <taxon>Bacteria</taxon>
        <taxon>Bacillati</taxon>
        <taxon>Actinomycetota</taxon>
        <taxon>Actinomycetes</taxon>
        <taxon>Bifidobacteriales</taxon>
        <taxon>Bifidobacteriaceae</taxon>
        <taxon>Bifidobacterium</taxon>
    </lineage>
</organism>
<protein>
    <submittedName>
        <fullName evidence="1">Uncharacterized protein</fullName>
    </submittedName>
</protein>
<accession>A0A430F6Z7</accession>
<comment type="caution">
    <text evidence="1">The sequence shown here is derived from an EMBL/GenBank/DDBJ whole genome shotgun (WGS) entry which is preliminary data.</text>
</comment>
<gene>
    <name evidence="1" type="ORF">D2E22_1354</name>
</gene>
<dbReference type="Proteomes" id="UP000288052">
    <property type="component" value="Unassembled WGS sequence"/>
</dbReference>
<dbReference type="RefSeq" id="WP_126032349.1">
    <property type="nucleotide sequence ID" value="NZ_QXGI01000005.1"/>
</dbReference>
<dbReference type="AlphaFoldDB" id="A0A430F6Z7"/>
<keyword evidence="2" id="KW-1185">Reference proteome</keyword>
<dbReference type="EMBL" id="QXGI01000005">
    <property type="protein sequence ID" value="RSX47170.1"/>
    <property type="molecule type" value="Genomic_DNA"/>
</dbReference>